<accession>A0AAE0YSB5</accession>
<dbReference type="GO" id="GO:0015631">
    <property type="term" value="F:tubulin binding"/>
    <property type="evidence" value="ECO:0007669"/>
    <property type="project" value="TreeGrafter"/>
</dbReference>
<protein>
    <recommendedName>
        <fullName evidence="8">Centromere protein J</fullName>
    </recommendedName>
</protein>
<keyword evidence="2" id="KW-0175">Coiled coil</keyword>
<evidence type="ECO:0000256" key="1">
    <source>
        <dbReference type="ARBA" id="ARBA00005627"/>
    </source>
</evidence>
<feature type="compositionally biased region" description="Low complexity" evidence="3">
    <location>
        <begin position="1089"/>
        <end position="1100"/>
    </location>
</feature>
<feature type="compositionally biased region" description="Low complexity" evidence="3">
    <location>
        <begin position="1382"/>
        <end position="1400"/>
    </location>
</feature>
<name>A0AAE0YSB5_9GAST</name>
<feature type="region of interest" description="Disordered" evidence="3">
    <location>
        <begin position="96"/>
        <end position="129"/>
    </location>
</feature>
<dbReference type="Gene3D" id="2.60.450.20">
    <property type="match status" value="1"/>
</dbReference>
<feature type="compositionally biased region" description="Polar residues" evidence="3">
    <location>
        <begin position="1442"/>
        <end position="1452"/>
    </location>
</feature>
<evidence type="ECO:0000259" key="5">
    <source>
        <dbReference type="Pfam" id="PF25779"/>
    </source>
</evidence>
<feature type="region of interest" description="Disordered" evidence="3">
    <location>
        <begin position="965"/>
        <end position="1153"/>
    </location>
</feature>
<feature type="compositionally biased region" description="Polar residues" evidence="3">
    <location>
        <begin position="1371"/>
        <end position="1381"/>
    </location>
</feature>
<feature type="compositionally biased region" description="Polar residues" evidence="3">
    <location>
        <begin position="978"/>
        <end position="1003"/>
    </location>
</feature>
<evidence type="ECO:0000313" key="6">
    <source>
        <dbReference type="EMBL" id="KAK3755204.1"/>
    </source>
</evidence>
<feature type="compositionally biased region" description="Basic and acidic residues" evidence="3">
    <location>
        <begin position="603"/>
        <end position="635"/>
    </location>
</feature>
<dbReference type="InterPro" id="IPR047002">
    <property type="entry name" value="Tcp10_C_sf"/>
</dbReference>
<feature type="domain" description="Centromere protein J C-terminal" evidence="4">
    <location>
        <begin position="1556"/>
        <end position="1583"/>
    </location>
</feature>
<evidence type="ECO:0000256" key="2">
    <source>
        <dbReference type="SAM" id="Coils"/>
    </source>
</evidence>
<feature type="compositionally biased region" description="Gly residues" evidence="3">
    <location>
        <begin position="1323"/>
        <end position="1334"/>
    </location>
</feature>
<feature type="coiled-coil region" evidence="2">
    <location>
        <begin position="1155"/>
        <end position="1300"/>
    </location>
</feature>
<feature type="region of interest" description="Disordered" evidence="3">
    <location>
        <begin position="158"/>
        <end position="182"/>
    </location>
</feature>
<gene>
    <name evidence="6" type="ORF">RRG08_027463</name>
</gene>
<evidence type="ECO:0000256" key="3">
    <source>
        <dbReference type="SAM" id="MobiDB-lite"/>
    </source>
</evidence>
<evidence type="ECO:0000259" key="4">
    <source>
        <dbReference type="Pfam" id="PF07202"/>
    </source>
</evidence>
<feature type="compositionally biased region" description="Basic and acidic residues" evidence="3">
    <location>
        <begin position="1004"/>
        <end position="1013"/>
    </location>
</feature>
<dbReference type="GO" id="GO:0060271">
    <property type="term" value="P:cilium assembly"/>
    <property type="evidence" value="ECO:0007669"/>
    <property type="project" value="TreeGrafter"/>
</dbReference>
<feature type="region of interest" description="Disordered" evidence="3">
    <location>
        <begin position="342"/>
        <end position="367"/>
    </location>
</feature>
<feature type="region of interest" description="Disordered" evidence="3">
    <location>
        <begin position="221"/>
        <end position="240"/>
    </location>
</feature>
<feature type="region of interest" description="Disordered" evidence="3">
    <location>
        <begin position="786"/>
        <end position="845"/>
    </location>
</feature>
<dbReference type="InterPro" id="IPR058029">
    <property type="entry name" value="Tubulin-bd_CENPJ"/>
</dbReference>
<dbReference type="PANTHER" id="PTHR10331">
    <property type="entry name" value="T COMPLEX PROTEIN 10"/>
    <property type="match status" value="1"/>
</dbReference>
<feature type="compositionally biased region" description="Polar residues" evidence="3">
    <location>
        <begin position="287"/>
        <end position="297"/>
    </location>
</feature>
<sequence>MNPRTLNKKSTQDQSMLLESNADVSVSISGDASISNSSLDLLEQHQAREQARLLQRFRELREWQQQQQQQLMQQQQQQLRTWQDEQSKVQTLIASQGGKTLKPSVEISRSPLMTPPTKPRPNKVPNTATDSVSYSQIAGISLDSGLVVSMQDTLKSQSSLPKPVMYPSLTSTQGIGDDNDEDKYTTSELFSNLGSHDELQERAKEMDEDAKPVLDWMSDSSENVLQGSQLPPPRASRGGHQLAGLEQLLKTAPAGLLQQMLGLLPGGKAMEAQGRGGHTTEDVELSASPTLPQQKQPTARRLLNYHASYEDEERREITVGNHKQQVKQNLQQQQQEQIFLKHEQAHQQHHQWQPQQRSERQIPKQHQRNGLMAFAEQYVDPQFVPRSFTLEDNDLDPSSVINGHAGHSQKRKEEQDEEEDDDSYEEDEEQASISREEEDKRTTQASKQTRHEDRPISGTGGRKTFEQLLEEELQQEKQQLQQENGEHGAQKKIPFLKKGEGIARFNSAPKKPPAKKKQASKPQNLPYHSDWSGLVRGEPSRAQNIQGGGKKSSVGSRLKNMGKPADNGNGVQEEKKGFVRKVQKSPEERPVAKLSLIRSVASKKMEEQQKHLHHEQQQQHHQQDYLQQQEEKEQESLQQPFFRAGPRRLGDLSTIIEQSPSLDGRSNLADDHDLTELDSLAEFEVLEEAADNMSLCSSSSLVGRLIYGDRQGQKEAVQKLRTITESLKSARSDGSGSGLDVKESSSGLTAAVVNSNYNNNSNNNCIISQYSEDQSTSVLNNVIQSTTENQDHESSEGTLTESSDDEGAERRLTASYGANTKETRSDRASGDINQSDSDIPVNQVHIPSPSKVLTRKVAPLSSKFTVASDTLSLLKSLSAHASLLMSNPSHSSPSSISSVTSAVTTSSVSALNRLQSLENAVTISEGFNFLSSNSTLPPNLFSTASKDGMLLSSGLRPIMAQTFQPSSSQFTSAPLPSSDDNSITQQQKVIGNESQSRISNEQQYKSEKYRAESSDEETQDSGDELDSQGEESGKLEKHLERKDAYNDKEKKEILTKDEETPKDYVAVSAFDDESSWEDEDDYDAFNKATTLTTKSPSSSSVPGPQANGESSTPPTSRLVSKLFPKLRQKPSAETEKQSLQQASSQPLNTATGIQSSILREKLKELDMEIERFRSENSNLEKLRREREEGLAKLKQEIENFQREKASELRRLEEFKAEEMKKLKRERKLFESYQKKLRSMPDKKEREEIENLKTQLQEVQEELKHKESRWTASTARLKNRVAELELENGEVKEEVRILERKRLEWMTSQAGSGRNGSHTSSNGKVGGPSSIGGGSASQTHCQPGPRSSTPTRESELQASAPQPKDAAIKGTSLHTKASIPTVTSASSNIGSNYSSSNTNNTRGKSSKHPTGHNSNNMNNSNNAKPSHGGSNVTGGKTAVFNGLPQTSASSEQPQIHKGLPATTASLAAPSIPVTVLAPSVQQHQPLQTSKDGGDGLQTMQNSAVPVMMECTIPAGTDVTKMPGLQADHQSPAKSAAREALEKAVVDKGDPSMFTENLHQDGKLEKSYRTGAKEILFPNGTVKEISADGQTIVCRLANGDIRQILPDHRVVYIFSEAQIMQTTFPDGLETFQFQNGQIERRYPDGTVEITFPSKDIKYLFPDGGQEVILTDGTVMQYNRQGERTVEYPSGDREVHTAEFQRREFPDGIVKTIYPDGRHETWFPNGRVRMRDKDGNVVMDQIVYR</sequence>
<feature type="compositionally biased region" description="Polar residues" evidence="3">
    <location>
        <begin position="1305"/>
        <end position="1321"/>
    </location>
</feature>
<dbReference type="GO" id="GO:0005814">
    <property type="term" value="C:centriole"/>
    <property type="evidence" value="ECO:0007669"/>
    <property type="project" value="TreeGrafter"/>
</dbReference>
<keyword evidence="7" id="KW-1185">Reference proteome</keyword>
<feature type="compositionally biased region" description="Basic and acidic residues" evidence="3">
    <location>
        <begin position="1031"/>
        <end position="1062"/>
    </location>
</feature>
<dbReference type="Pfam" id="PF07202">
    <property type="entry name" value="Tcp10_C"/>
    <property type="match status" value="4"/>
</dbReference>
<evidence type="ECO:0000313" key="7">
    <source>
        <dbReference type="Proteomes" id="UP001283361"/>
    </source>
</evidence>
<dbReference type="Pfam" id="PF25779">
    <property type="entry name" value="Tubulin-bind_CPAP"/>
    <property type="match status" value="1"/>
</dbReference>
<feature type="region of interest" description="Disordered" evidence="3">
    <location>
        <begin position="389"/>
        <end position="637"/>
    </location>
</feature>
<feature type="compositionally biased region" description="Acidic residues" evidence="3">
    <location>
        <begin position="415"/>
        <end position="430"/>
    </location>
</feature>
<feature type="domain" description="Centromere protein J C-terminal" evidence="4">
    <location>
        <begin position="1623"/>
        <end position="1651"/>
    </location>
</feature>
<proteinExistence type="inferred from homology"/>
<feature type="domain" description="Centromere protein J C-terminal" evidence="4">
    <location>
        <begin position="1659"/>
        <end position="1693"/>
    </location>
</feature>
<dbReference type="GO" id="GO:0061511">
    <property type="term" value="P:centriole elongation"/>
    <property type="evidence" value="ECO:0007669"/>
    <property type="project" value="TreeGrafter"/>
</dbReference>
<dbReference type="Proteomes" id="UP001283361">
    <property type="component" value="Unassembled WGS sequence"/>
</dbReference>
<feature type="region of interest" description="Disordered" evidence="3">
    <location>
        <begin position="268"/>
        <end position="299"/>
    </location>
</feature>
<feature type="compositionally biased region" description="Low complexity" evidence="3">
    <location>
        <begin position="1412"/>
        <end position="1421"/>
    </location>
</feature>
<dbReference type="EMBL" id="JAWDGP010005603">
    <property type="protein sequence ID" value="KAK3755204.1"/>
    <property type="molecule type" value="Genomic_DNA"/>
</dbReference>
<comment type="caution">
    <text evidence="6">The sequence shown here is derived from an EMBL/GenBank/DDBJ whole genome shotgun (WGS) entry which is preliminary data.</text>
</comment>
<feature type="compositionally biased region" description="Low complexity" evidence="3">
    <location>
        <begin position="965"/>
        <end position="974"/>
    </location>
</feature>
<feature type="compositionally biased region" description="Polar residues" evidence="3">
    <location>
        <begin position="1137"/>
        <end position="1153"/>
    </location>
</feature>
<feature type="compositionally biased region" description="Polar residues" evidence="3">
    <location>
        <begin position="1337"/>
        <end position="1359"/>
    </location>
</feature>
<reference evidence="6" key="1">
    <citation type="journal article" date="2023" name="G3 (Bethesda)">
        <title>A reference genome for the long-term kleptoplast-retaining sea slug Elysia crispata morphotype clarki.</title>
        <authorList>
            <person name="Eastman K.E."/>
            <person name="Pendleton A.L."/>
            <person name="Shaikh M.A."/>
            <person name="Suttiyut T."/>
            <person name="Ogas R."/>
            <person name="Tomko P."/>
            <person name="Gavelis G."/>
            <person name="Widhalm J.R."/>
            <person name="Wisecaver J.H."/>
        </authorList>
    </citation>
    <scope>NUCLEOTIDE SEQUENCE</scope>
    <source>
        <strain evidence="6">ECLA1</strain>
    </source>
</reference>
<feature type="domain" description="CENPJ tubulin-binding region" evidence="5">
    <location>
        <begin position="451"/>
        <end position="506"/>
    </location>
</feature>
<organism evidence="6 7">
    <name type="scientific">Elysia crispata</name>
    <name type="common">lettuce slug</name>
    <dbReference type="NCBI Taxonomy" id="231223"/>
    <lineage>
        <taxon>Eukaryota</taxon>
        <taxon>Metazoa</taxon>
        <taxon>Spiralia</taxon>
        <taxon>Lophotrochozoa</taxon>
        <taxon>Mollusca</taxon>
        <taxon>Gastropoda</taxon>
        <taxon>Heterobranchia</taxon>
        <taxon>Euthyneura</taxon>
        <taxon>Panpulmonata</taxon>
        <taxon>Sacoglossa</taxon>
        <taxon>Placobranchoidea</taxon>
        <taxon>Plakobranchidae</taxon>
        <taxon>Elysia</taxon>
    </lineage>
</organism>
<dbReference type="GO" id="GO:0005813">
    <property type="term" value="C:centrosome"/>
    <property type="evidence" value="ECO:0007669"/>
    <property type="project" value="TreeGrafter"/>
</dbReference>
<dbReference type="InterPro" id="IPR009852">
    <property type="entry name" value="CENPJ_C_dom"/>
</dbReference>
<comment type="similarity">
    <text evidence="1">Belongs to the TCP10 family.</text>
</comment>
<feature type="region of interest" description="Disordered" evidence="3">
    <location>
        <begin position="1300"/>
        <end position="1455"/>
    </location>
</feature>
<feature type="domain" description="Centromere protein J C-terminal" evidence="4">
    <location>
        <begin position="1697"/>
        <end position="1726"/>
    </location>
</feature>
<feature type="compositionally biased region" description="Polar residues" evidence="3">
    <location>
        <begin position="1107"/>
        <end position="1118"/>
    </location>
</feature>
<feature type="compositionally biased region" description="Acidic residues" evidence="3">
    <location>
        <begin position="1070"/>
        <end position="1083"/>
    </location>
</feature>
<dbReference type="InterPro" id="IPR026581">
    <property type="entry name" value="TCP10L/CENPJ"/>
</dbReference>
<dbReference type="PANTHER" id="PTHR10331:SF6">
    <property type="entry name" value="SPINDLE ASSEMBLY ABNORMAL 4"/>
    <property type="match status" value="1"/>
</dbReference>
<evidence type="ECO:0008006" key="8">
    <source>
        <dbReference type="Google" id="ProtNLM"/>
    </source>
</evidence>
<feature type="compositionally biased region" description="Acidic residues" evidence="3">
    <location>
        <begin position="1014"/>
        <end position="1029"/>
    </location>
</feature>